<dbReference type="Proteomes" id="UP000681722">
    <property type="component" value="Unassembled WGS sequence"/>
</dbReference>
<keyword evidence="6" id="KW-1185">Reference proteome</keyword>
<reference evidence="4" key="1">
    <citation type="submission" date="2021-02" db="EMBL/GenBank/DDBJ databases">
        <authorList>
            <person name="Nowell W R."/>
        </authorList>
    </citation>
    <scope>NUCLEOTIDE SEQUENCE</scope>
</reference>
<dbReference type="PANTHER" id="PTHR43669">
    <property type="entry name" value="5-KETO-D-GLUCONATE 5-REDUCTASE"/>
    <property type="match status" value="1"/>
</dbReference>
<dbReference type="AlphaFoldDB" id="A0A816DX87"/>
<dbReference type="Gene3D" id="3.40.50.720">
    <property type="entry name" value="NAD(P)-binding Rossmann-like Domain"/>
    <property type="match status" value="1"/>
</dbReference>
<keyword evidence="2" id="KW-0560">Oxidoreductase</keyword>
<dbReference type="InterPro" id="IPR002347">
    <property type="entry name" value="SDR_fam"/>
</dbReference>
<proteinExistence type="inferred from homology"/>
<dbReference type="PANTHER" id="PTHR43669:SF3">
    <property type="entry name" value="ALCOHOL DEHYDROGENASE, PUTATIVE (AFU_ORTHOLOGUE AFUA_3G03445)-RELATED"/>
    <property type="match status" value="1"/>
</dbReference>
<dbReference type="Proteomes" id="UP000663829">
    <property type="component" value="Unassembled WGS sequence"/>
</dbReference>
<evidence type="ECO:0000256" key="1">
    <source>
        <dbReference type="ARBA" id="ARBA00006484"/>
    </source>
</evidence>
<dbReference type="InterPro" id="IPR036291">
    <property type="entry name" value="NAD(P)-bd_dom_sf"/>
</dbReference>
<evidence type="ECO:0000313" key="4">
    <source>
        <dbReference type="EMBL" id="CAF1639457.1"/>
    </source>
</evidence>
<dbReference type="PRINTS" id="PR00081">
    <property type="entry name" value="GDHRDH"/>
</dbReference>
<sequence>MSTGRYSTPIDLASSTVLITGGSGGIGYGLAERFLKSGSQVIITGRREDQLKEAKRKLNSDKLVYHVGDVGKEADRVKLFQWVTKEYPKVNVLMNNAGIQRRISFLDDIETPWNERENEIHINFSAPVHLSSLFVSYFLKQQQPSAIINITGGLAFIPPAFAPAYGATKAALHSFTMSIRFDLANTPVQVIEIAPPAVKTDLGGSHDFGEDLDEFCDHVFGRMKQGEQEIGYKTSEEARLSSREKLDQMFQGVNNHLKKVLEEMKKHYL</sequence>
<evidence type="ECO:0000256" key="3">
    <source>
        <dbReference type="RuleBase" id="RU000363"/>
    </source>
</evidence>
<accession>A0A816DX87</accession>
<name>A0A816DX87_9BILA</name>
<evidence type="ECO:0008006" key="7">
    <source>
        <dbReference type="Google" id="ProtNLM"/>
    </source>
</evidence>
<comment type="caution">
    <text evidence="4">The sequence shown here is derived from an EMBL/GenBank/DDBJ whole genome shotgun (WGS) entry which is preliminary data.</text>
</comment>
<comment type="similarity">
    <text evidence="1 3">Belongs to the short-chain dehydrogenases/reductases (SDR) family.</text>
</comment>
<organism evidence="4 6">
    <name type="scientific">Didymodactylos carnosus</name>
    <dbReference type="NCBI Taxonomy" id="1234261"/>
    <lineage>
        <taxon>Eukaryota</taxon>
        <taxon>Metazoa</taxon>
        <taxon>Spiralia</taxon>
        <taxon>Gnathifera</taxon>
        <taxon>Rotifera</taxon>
        <taxon>Eurotatoria</taxon>
        <taxon>Bdelloidea</taxon>
        <taxon>Philodinida</taxon>
        <taxon>Philodinidae</taxon>
        <taxon>Didymodactylos</taxon>
    </lineage>
</organism>
<evidence type="ECO:0000313" key="5">
    <source>
        <dbReference type="EMBL" id="CAF4549313.1"/>
    </source>
</evidence>
<evidence type="ECO:0000256" key="2">
    <source>
        <dbReference type="ARBA" id="ARBA00023002"/>
    </source>
</evidence>
<dbReference type="Pfam" id="PF00106">
    <property type="entry name" value="adh_short"/>
    <property type="match status" value="1"/>
</dbReference>
<dbReference type="GO" id="GO:0016491">
    <property type="term" value="F:oxidoreductase activity"/>
    <property type="evidence" value="ECO:0007669"/>
    <property type="project" value="UniProtKB-KW"/>
</dbReference>
<dbReference type="EMBL" id="CAJOBC010115399">
    <property type="protein sequence ID" value="CAF4549313.1"/>
    <property type="molecule type" value="Genomic_DNA"/>
</dbReference>
<dbReference type="PRINTS" id="PR00080">
    <property type="entry name" value="SDRFAMILY"/>
</dbReference>
<evidence type="ECO:0000313" key="6">
    <source>
        <dbReference type="Proteomes" id="UP000663829"/>
    </source>
</evidence>
<dbReference type="EMBL" id="CAJNOQ010046701">
    <property type="protein sequence ID" value="CAF1639457.1"/>
    <property type="molecule type" value="Genomic_DNA"/>
</dbReference>
<dbReference type="OrthoDB" id="37659at2759"/>
<gene>
    <name evidence="4" type="ORF">GPM918_LOCUS44845</name>
    <name evidence="5" type="ORF">SRO942_LOCUS46918</name>
</gene>
<protein>
    <recommendedName>
        <fullName evidence="7">Short-chain dehydrogenase</fullName>
    </recommendedName>
</protein>
<dbReference type="SUPFAM" id="SSF51735">
    <property type="entry name" value="NAD(P)-binding Rossmann-fold domains"/>
    <property type="match status" value="1"/>
</dbReference>